<name>A0A1V6QL24_9EURO</name>
<accession>A0A1V6QL24</accession>
<dbReference type="STRING" id="416450.A0A1V6QL24"/>
<reference evidence="3" key="1">
    <citation type="journal article" date="2017" name="Nat. Microbiol.">
        <title>Global analysis of biosynthetic gene clusters reveals vast potential of secondary metabolite production in Penicillium species.</title>
        <authorList>
            <person name="Nielsen J.C."/>
            <person name="Grijseels S."/>
            <person name="Prigent S."/>
            <person name="Ji B."/>
            <person name="Dainat J."/>
            <person name="Nielsen K.F."/>
            <person name="Frisvad J.C."/>
            <person name="Workman M."/>
            <person name="Nielsen J."/>
        </authorList>
    </citation>
    <scope>NUCLEOTIDE SEQUENCE [LARGE SCALE GENOMIC DNA]</scope>
    <source>
        <strain evidence="3">IBT 31811</strain>
    </source>
</reference>
<dbReference type="AlphaFoldDB" id="A0A1V6QL24"/>
<proteinExistence type="predicted"/>
<dbReference type="PANTHER" id="PTHR43861">
    <property type="entry name" value="TRANS-ACONITATE 2-METHYLTRANSFERASE-RELATED"/>
    <property type="match status" value="1"/>
</dbReference>
<evidence type="ECO:0000313" key="3">
    <source>
        <dbReference type="Proteomes" id="UP000191672"/>
    </source>
</evidence>
<sequence>MSEFTEANRKHFDKVASNHQNDFGDLINSTITELNTRRKWISSKLADSDPADDVRLLDYACGAGTVSKALASYTSCTIGLDLSKNMVAEYNKAAEAGLGPDRMQGYQYDILSPDTTSPPGGSLVPFDVVVTSMALHHVADPDQLLQAFSELLKPGGVCVVVDMVPGSAFHEGNEEKFDSDISEALQPEQREVFNTIGKHGFDEGETRALYEGAGIGTGFEYVVFDKPFRFTMFGERFGTTGFIARGVKA</sequence>
<dbReference type="InterPro" id="IPR029063">
    <property type="entry name" value="SAM-dependent_MTases_sf"/>
</dbReference>
<protein>
    <recommendedName>
        <fullName evidence="1">Methyltransferase type 12 domain-containing protein</fullName>
    </recommendedName>
</protein>
<dbReference type="Gene3D" id="3.40.50.150">
    <property type="entry name" value="Vaccinia Virus protein VP39"/>
    <property type="match status" value="1"/>
</dbReference>
<organism evidence="2 3">
    <name type="scientific">Penicillium antarcticum</name>
    <dbReference type="NCBI Taxonomy" id="416450"/>
    <lineage>
        <taxon>Eukaryota</taxon>
        <taxon>Fungi</taxon>
        <taxon>Dikarya</taxon>
        <taxon>Ascomycota</taxon>
        <taxon>Pezizomycotina</taxon>
        <taxon>Eurotiomycetes</taxon>
        <taxon>Eurotiomycetidae</taxon>
        <taxon>Eurotiales</taxon>
        <taxon>Aspergillaceae</taxon>
        <taxon>Penicillium</taxon>
    </lineage>
</organism>
<dbReference type="CDD" id="cd02440">
    <property type="entry name" value="AdoMet_MTases"/>
    <property type="match status" value="1"/>
</dbReference>
<comment type="caution">
    <text evidence="2">The sequence shown here is derived from an EMBL/GenBank/DDBJ whole genome shotgun (WGS) entry which is preliminary data.</text>
</comment>
<gene>
    <name evidence="2" type="ORF">PENANT_c002G09369</name>
</gene>
<evidence type="ECO:0000259" key="1">
    <source>
        <dbReference type="Pfam" id="PF08242"/>
    </source>
</evidence>
<feature type="domain" description="Methyltransferase type 12" evidence="1">
    <location>
        <begin position="57"/>
        <end position="158"/>
    </location>
</feature>
<dbReference type="EMBL" id="MDYN01000002">
    <property type="protein sequence ID" value="OQD89924.1"/>
    <property type="molecule type" value="Genomic_DNA"/>
</dbReference>
<dbReference type="InterPro" id="IPR013217">
    <property type="entry name" value="Methyltransf_12"/>
</dbReference>
<keyword evidence="3" id="KW-1185">Reference proteome</keyword>
<dbReference type="PANTHER" id="PTHR43861:SF1">
    <property type="entry name" value="TRANS-ACONITATE 2-METHYLTRANSFERASE"/>
    <property type="match status" value="1"/>
</dbReference>
<dbReference type="SUPFAM" id="SSF53335">
    <property type="entry name" value="S-adenosyl-L-methionine-dependent methyltransferases"/>
    <property type="match status" value="1"/>
</dbReference>
<evidence type="ECO:0000313" key="2">
    <source>
        <dbReference type="EMBL" id="OQD89924.1"/>
    </source>
</evidence>
<dbReference type="Pfam" id="PF08242">
    <property type="entry name" value="Methyltransf_12"/>
    <property type="match status" value="1"/>
</dbReference>
<dbReference type="Proteomes" id="UP000191672">
    <property type="component" value="Unassembled WGS sequence"/>
</dbReference>